<dbReference type="Pfam" id="PF06920">
    <property type="entry name" value="DHR-2_Lobe_A"/>
    <property type="match status" value="1"/>
</dbReference>
<dbReference type="InterPro" id="IPR043161">
    <property type="entry name" value="DOCK_C_lobe_A"/>
</dbReference>
<dbReference type="Gene3D" id="1.25.40.410">
    <property type="match status" value="1"/>
</dbReference>
<reference evidence="2" key="1">
    <citation type="submission" date="2006-10" db="EMBL/GenBank/DDBJ databases">
        <authorList>
            <person name="Amadeo P."/>
            <person name="Zhao Q."/>
            <person name="Wortman J."/>
            <person name="Fraser-Liggett C."/>
            <person name="Carlton J."/>
        </authorList>
    </citation>
    <scope>NUCLEOTIDE SEQUENCE</scope>
    <source>
        <strain evidence="2">G3</strain>
    </source>
</reference>
<dbReference type="GO" id="GO:0005085">
    <property type="term" value="F:guanyl-nucleotide exchange factor activity"/>
    <property type="evidence" value="ECO:0000318"/>
    <property type="project" value="GO_Central"/>
</dbReference>
<dbReference type="GO" id="GO:0007264">
    <property type="term" value="P:small GTPase-mediated signal transduction"/>
    <property type="evidence" value="ECO:0007669"/>
    <property type="project" value="InterPro"/>
</dbReference>
<evidence type="ECO:0000259" key="1">
    <source>
        <dbReference type="Pfam" id="PF06920"/>
    </source>
</evidence>
<proteinExistence type="predicted"/>
<evidence type="ECO:0000313" key="3">
    <source>
        <dbReference type="Proteomes" id="UP000001542"/>
    </source>
</evidence>
<name>A2G112_TRIV3</name>
<sequence length="1457" mass="166790">MQYRLKEEKNQRETLNIDNLLATTTINTTTISNQSRFLYLTDRELNDLSWIKPIVKDTTCSYCPPQKIQPNQAVAANRISENLLTEKQPDSAATLTVQSFQKDLERGSYEGKYVSIPLIDSEYYHIIANKQYKISENYETIKLMHINKYQLVGKTGVGQSSILELFSYLKFPTSEPVRIDFSHGTPECTTFGFNHNDFYIPYVDNPESRIVAILSYVDTVDKDSVEKPIAIGHRLISEITDGQFSLDWVVFNPSTPMEDFFKSEKKYPMFNLVFDHDNDENPPTENLPARITSFQPMYPSPLLTIHSIKVNPSPDAIQKGSQMFCNFILKTHEENSKFLKAAAKPNMTQEIESCRTQTLNAVEGMHFPGMCNFKLNTSYEHSMPLEIVAELYTLESGKTKLIADATIPIVDPIWSGQCKLKGHSLFSGSSGTISISYIFPTIVAPPKKLIFSLIAPPKKSIADTALSGSGSRSSGDLEQAAGPDYKHPMWQTVAQYMLQYCFDPVILPQVDFSLLAERIQNCNSDWLYKWIEHSFSCPDTFPSIYLKKLKENILEISPIPLPFFLVGLKGMIANHQFCWDELQDLLNATSAENVPIVVKRAAGEFIRQLRMGFAPDMVMALARRFIFALKTQERLEVFQIFFSDASFIYAIFQAVKPPKEHLDMSPYIPLLSLFYSTVRETFLANNKQAIDPAFKAIGLLGVSIEMYSDSSTSKRIAMYFFPLLTLIFTFADSLAPHLGNDPVLVPFILNICKNVKSGQFTRYFDLLSDDNKLRFFDFLANLSEESLIEELSKHVVIENDSQLSSPLNSIKLSVSLEVTCRLLVFLHFIDKIDIIAKDRQLISIFKIIMHMLSPTQDSEAFPMVFKSFAFVVNKFSQTIFIDKTNHILSILCSVVSVTQRKVAMARITAMAFLRWLVNIELCTDKSKKRSVRCFIGLIFACIKSLFENTDFEFKGTDVSKDFGIINDMIPNLKNAWKESKVYFKNVENLIHNFTYVENVQGALYMVCKQIEKINEENGDYLAAFLCQWKICALIANVFKLRNQVVDGIPTGGAQDFPFIEDSGDLKYNNGTTNQLQSSEYLLLEGDMFTEQSMCEELQKAMELSQQANLNWCIGQITEYLLAYLENHRMFDDLVDIYTRIANSYGTLYTDLEKGDSQKHYFYLVSFRGTIKNDLKRKNTIQILPKGGEEKFKQMLEKAYPGLIWCSPDPLFIEDDNIPFEKNKSYAQIVRVNVDKNDMENLRVCNFTLDVLKEEKGWDDIFVVKHQFVTGKRQKKTDEIILSYLPGMVSNVEIVQHTTSKITRKQYYMMYLKEYTEEIMIQVEEFRAVMPPKKLEHMWTKWSLWLNTKLLMRLMAQTLDKNPSTNQFAPLTFVRKCKTDIRYKVGDDLKDMSKEDYKKLIGLTNSVWDALFQAANVLNDLSKLNNTDRKKSGNETSDKILESYKMILTPSNSSPSAL</sequence>
<feature type="domain" description="DOCKER Lobe A" evidence="1">
    <location>
        <begin position="1008"/>
        <end position="1145"/>
    </location>
</feature>
<dbReference type="InParanoid" id="A2G112"/>
<reference evidence="2" key="2">
    <citation type="journal article" date="2007" name="Science">
        <title>Draft genome sequence of the sexually transmitted pathogen Trichomonas vaginalis.</title>
        <authorList>
            <person name="Carlton J.M."/>
            <person name="Hirt R.P."/>
            <person name="Silva J.C."/>
            <person name="Delcher A.L."/>
            <person name="Schatz M."/>
            <person name="Zhao Q."/>
            <person name="Wortman J.R."/>
            <person name="Bidwell S.L."/>
            <person name="Alsmark U.C.M."/>
            <person name="Besteiro S."/>
            <person name="Sicheritz-Ponten T."/>
            <person name="Noel C.J."/>
            <person name="Dacks J.B."/>
            <person name="Foster P.G."/>
            <person name="Simillion C."/>
            <person name="Van de Peer Y."/>
            <person name="Miranda-Saavedra D."/>
            <person name="Barton G.J."/>
            <person name="Westrop G.D."/>
            <person name="Mueller S."/>
            <person name="Dessi D."/>
            <person name="Fiori P.L."/>
            <person name="Ren Q."/>
            <person name="Paulsen I."/>
            <person name="Zhang H."/>
            <person name="Bastida-Corcuera F.D."/>
            <person name="Simoes-Barbosa A."/>
            <person name="Brown M.T."/>
            <person name="Hayes R.D."/>
            <person name="Mukherjee M."/>
            <person name="Okumura C.Y."/>
            <person name="Schneider R."/>
            <person name="Smith A.J."/>
            <person name="Vanacova S."/>
            <person name="Villalvazo M."/>
            <person name="Haas B.J."/>
            <person name="Pertea M."/>
            <person name="Feldblyum T.V."/>
            <person name="Utterback T.R."/>
            <person name="Shu C.L."/>
            <person name="Osoegawa K."/>
            <person name="de Jong P.J."/>
            <person name="Hrdy I."/>
            <person name="Horvathova L."/>
            <person name="Zubacova Z."/>
            <person name="Dolezal P."/>
            <person name="Malik S.B."/>
            <person name="Logsdon J.M. Jr."/>
            <person name="Henze K."/>
            <person name="Gupta A."/>
            <person name="Wang C.C."/>
            <person name="Dunne R.L."/>
            <person name="Upcroft J.A."/>
            <person name="Upcroft P."/>
            <person name="White O."/>
            <person name="Salzberg S.L."/>
            <person name="Tang P."/>
            <person name="Chiu C.-H."/>
            <person name="Lee Y.-S."/>
            <person name="Embley T.M."/>
            <person name="Coombs G.H."/>
            <person name="Mottram J.C."/>
            <person name="Tachezy J."/>
            <person name="Fraser-Liggett C.M."/>
            <person name="Johnson P.J."/>
        </authorList>
    </citation>
    <scope>NUCLEOTIDE SEQUENCE [LARGE SCALE GENOMIC DNA]</scope>
    <source>
        <strain evidence="2">G3</strain>
    </source>
</reference>
<evidence type="ECO:0000313" key="2">
    <source>
        <dbReference type="EMBL" id="EAX89149.1"/>
    </source>
</evidence>
<dbReference type="EMBL" id="DS114229">
    <property type="protein sequence ID" value="EAX89149.1"/>
    <property type="molecule type" value="Genomic_DNA"/>
</dbReference>
<dbReference type="KEGG" id="tva:4746816"/>
<dbReference type="InterPro" id="IPR046769">
    <property type="entry name" value="DOCKER_Lobe_A"/>
</dbReference>
<keyword evidence="3" id="KW-1185">Reference proteome</keyword>
<protein>
    <recommendedName>
        <fullName evidence="1">DOCKER Lobe A domain-containing protein</fullName>
    </recommendedName>
</protein>
<dbReference type="GO" id="GO:0035023">
    <property type="term" value="P:regulation of Rho protein signal transduction"/>
    <property type="evidence" value="ECO:0000318"/>
    <property type="project" value="GO_Central"/>
</dbReference>
<accession>A2G112</accession>
<organism evidence="2 3">
    <name type="scientific">Trichomonas vaginalis (strain ATCC PRA-98 / G3)</name>
    <dbReference type="NCBI Taxonomy" id="412133"/>
    <lineage>
        <taxon>Eukaryota</taxon>
        <taxon>Metamonada</taxon>
        <taxon>Parabasalia</taxon>
        <taxon>Trichomonadida</taxon>
        <taxon>Trichomonadidae</taxon>
        <taxon>Trichomonas</taxon>
    </lineage>
</organism>
<dbReference type="VEuPathDB" id="TrichDB:TVAGG3_0230720"/>
<dbReference type="PANTHER" id="PTHR23317">
    <property type="entry name" value="DEDICATOR OF CYTOKINESIS DOCK"/>
    <property type="match status" value="1"/>
</dbReference>
<dbReference type="PANTHER" id="PTHR23317:SF76">
    <property type="entry name" value="LD20667P"/>
    <property type="match status" value="1"/>
</dbReference>
<dbReference type="Proteomes" id="UP000001542">
    <property type="component" value="Unassembled WGS sequence"/>
</dbReference>
<dbReference type="InterPro" id="IPR026791">
    <property type="entry name" value="DOCK"/>
</dbReference>
<gene>
    <name evidence="2" type="ORF">TVAG_409320</name>
</gene>
<dbReference type="RefSeq" id="XP_001302079.1">
    <property type="nucleotide sequence ID" value="XM_001302078.1"/>
</dbReference>
<dbReference type="STRING" id="5722.A2G112"/>
<dbReference type="OrthoDB" id="10618628at2759"/>
<dbReference type="VEuPathDB" id="TrichDB:TVAG_409320"/>